<protein>
    <recommendedName>
        <fullName evidence="4 5">Large ribosomal subunit protein uL10</fullName>
    </recommendedName>
</protein>
<evidence type="ECO:0000313" key="6">
    <source>
        <dbReference type="EMBL" id="OGG14274.1"/>
    </source>
</evidence>
<dbReference type="InterPro" id="IPR043141">
    <property type="entry name" value="Ribosomal_uL10-like_sf"/>
</dbReference>
<dbReference type="Gene3D" id="6.10.250.290">
    <property type="match status" value="1"/>
</dbReference>
<dbReference type="SUPFAM" id="SSF160369">
    <property type="entry name" value="Ribosomal protein L10-like"/>
    <property type="match status" value="1"/>
</dbReference>
<comment type="function">
    <text evidence="5">Forms part of the ribosomal stalk, playing a central role in the interaction of the ribosome with GTP-bound translation factors.</text>
</comment>
<evidence type="ECO:0000313" key="7">
    <source>
        <dbReference type="Proteomes" id="UP000177383"/>
    </source>
</evidence>
<keyword evidence="5" id="KW-0699">rRNA-binding</keyword>
<dbReference type="Pfam" id="PF00466">
    <property type="entry name" value="Ribosomal_L10"/>
    <property type="match status" value="1"/>
</dbReference>
<proteinExistence type="inferred from homology"/>
<reference evidence="6 7" key="1">
    <citation type="journal article" date="2016" name="Nat. Commun.">
        <title>Thousands of microbial genomes shed light on interconnected biogeochemical processes in an aquifer system.</title>
        <authorList>
            <person name="Anantharaman K."/>
            <person name="Brown C.T."/>
            <person name="Hug L.A."/>
            <person name="Sharon I."/>
            <person name="Castelle C.J."/>
            <person name="Probst A.J."/>
            <person name="Thomas B.C."/>
            <person name="Singh A."/>
            <person name="Wilkins M.J."/>
            <person name="Karaoz U."/>
            <person name="Brodie E.L."/>
            <person name="Williams K.H."/>
            <person name="Hubbard S.S."/>
            <person name="Banfield J.F."/>
        </authorList>
    </citation>
    <scope>NUCLEOTIDE SEQUENCE [LARGE SCALE GENOMIC DNA]</scope>
</reference>
<dbReference type="CDD" id="cd05797">
    <property type="entry name" value="Ribosomal_L10"/>
    <property type="match status" value="1"/>
</dbReference>
<evidence type="ECO:0000256" key="4">
    <source>
        <dbReference type="ARBA" id="ARBA00035202"/>
    </source>
</evidence>
<evidence type="ECO:0000256" key="2">
    <source>
        <dbReference type="ARBA" id="ARBA00022980"/>
    </source>
</evidence>
<dbReference type="InterPro" id="IPR001790">
    <property type="entry name" value="Ribosomal_uL10"/>
</dbReference>
<keyword evidence="3 5" id="KW-0687">Ribonucleoprotein</keyword>
<accession>A0A1F5ZPM1</accession>
<evidence type="ECO:0000256" key="3">
    <source>
        <dbReference type="ARBA" id="ARBA00023274"/>
    </source>
</evidence>
<name>A0A1F5ZPM1_9BACT</name>
<dbReference type="GO" id="GO:0006412">
    <property type="term" value="P:translation"/>
    <property type="evidence" value="ECO:0007669"/>
    <property type="project" value="UniProtKB-UniRule"/>
</dbReference>
<dbReference type="STRING" id="1798375.A2773_06680"/>
<keyword evidence="2 5" id="KW-0689">Ribosomal protein</keyword>
<dbReference type="EMBL" id="MFJE01000022">
    <property type="protein sequence ID" value="OGG14274.1"/>
    <property type="molecule type" value="Genomic_DNA"/>
</dbReference>
<dbReference type="GO" id="GO:0070180">
    <property type="term" value="F:large ribosomal subunit rRNA binding"/>
    <property type="evidence" value="ECO:0007669"/>
    <property type="project" value="UniProtKB-UniRule"/>
</dbReference>
<comment type="caution">
    <text evidence="6">The sequence shown here is derived from an EMBL/GenBank/DDBJ whole genome shotgun (WGS) entry which is preliminary data.</text>
</comment>
<evidence type="ECO:0000256" key="1">
    <source>
        <dbReference type="ARBA" id="ARBA00008889"/>
    </source>
</evidence>
<dbReference type="GO" id="GO:0005840">
    <property type="term" value="C:ribosome"/>
    <property type="evidence" value="ECO:0007669"/>
    <property type="project" value="UniProtKB-KW"/>
</dbReference>
<dbReference type="InterPro" id="IPR047865">
    <property type="entry name" value="Ribosomal_uL10_bac_type"/>
</dbReference>
<sequence length="179" mass="20060">MPTQQKIDQVKNLTDKLAKAKAFFLADYRGLSHQQLESLKKSLKKVQGEFVVAKNTLLKLALKKNEAMNNETMLQFETELKNPTAALFAYEDEIAPIKAVSDFMKAHQLPKIKIGFFSGKIATDSDFKKLASLPSKEVLYATLAVRLKGPIYGLHNAMRWNLVRLVVALDNVKGKKPAN</sequence>
<dbReference type="PANTHER" id="PTHR11560">
    <property type="entry name" value="39S RIBOSOMAL PROTEIN L10, MITOCHONDRIAL"/>
    <property type="match status" value="1"/>
</dbReference>
<dbReference type="NCBIfam" id="NF000955">
    <property type="entry name" value="PRK00099.1-1"/>
    <property type="match status" value="1"/>
</dbReference>
<dbReference type="HAMAP" id="MF_00362">
    <property type="entry name" value="Ribosomal_uL10"/>
    <property type="match status" value="1"/>
</dbReference>
<dbReference type="InterPro" id="IPR022973">
    <property type="entry name" value="Ribosomal_uL10_bac"/>
</dbReference>
<organism evidence="6 7">
    <name type="scientific">Candidatus Gottesmanbacteria bacterium RIFCSPHIGHO2_01_FULL_39_10</name>
    <dbReference type="NCBI Taxonomy" id="1798375"/>
    <lineage>
        <taxon>Bacteria</taxon>
        <taxon>Candidatus Gottesmaniibacteriota</taxon>
    </lineage>
</organism>
<gene>
    <name evidence="5" type="primary">rplJ</name>
    <name evidence="6" type="ORF">A2773_06680</name>
</gene>
<comment type="subunit">
    <text evidence="5">Part of the ribosomal stalk of the 50S ribosomal subunit. The N-terminus interacts with L11 and the large rRNA to form the base of the stalk. The C-terminus forms an elongated spine to which L12 dimers bind in a sequential fashion forming a multimeric L10(L12)X complex.</text>
</comment>
<dbReference type="Proteomes" id="UP000177383">
    <property type="component" value="Unassembled WGS sequence"/>
</dbReference>
<dbReference type="Gene3D" id="3.30.70.1730">
    <property type="match status" value="1"/>
</dbReference>
<comment type="similarity">
    <text evidence="1 5">Belongs to the universal ribosomal protein uL10 family.</text>
</comment>
<dbReference type="AlphaFoldDB" id="A0A1F5ZPM1"/>
<keyword evidence="5" id="KW-0694">RNA-binding</keyword>
<evidence type="ECO:0000256" key="5">
    <source>
        <dbReference type="HAMAP-Rule" id="MF_00362"/>
    </source>
</evidence>
<dbReference type="GO" id="GO:1990904">
    <property type="term" value="C:ribonucleoprotein complex"/>
    <property type="evidence" value="ECO:0007669"/>
    <property type="project" value="UniProtKB-KW"/>
</dbReference>